<keyword evidence="1" id="KW-0732">Signal</keyword>
<sequence>MILRLTSARLVQRAALVAAAALTTALSATLVTAPAASAAHCADSSCGGPAVVAPLSQEPPAVGACTSPEPVVCEIRRSTPDERVGQRDIRMRYLDLIGDMDHVRCTMRAEGRSPEEIARRMVDMRNDAKEITRAGMTPEEVRVLEARNIVKYGNPLGPTADQLHAKYGSWEKVADAATRTSRAVDGELGLAYLPCPCEVPAAA</sequence>
<dbReference type="Proteomes" id="UP001354931">
    <property type="component" value="Unassembled WGS sequence"/>
</dbReference>
<gene>
    <name evidence="2" type="ORF">OKJ99_24260</name>
</gene>
<evidence type="ECO:0000313" key="2">
    <source>
        <dbReference type="EMBL" id="MEB8340614.1"/>
    </source>
</evidence>
<dbReference type="EMBL" id="JAOZYC010000136">
    <property type="protein sequence ID" value="MEB8340614.1"/>
    <property type="molecule type" value="Genomic_DNA"/>
</dbReference>
<accession>A0ABU6F999</accession>
<dbReference type="RefSeq" id="WP_326019485.1">
    <property type="nucleotide sequence ID" value="NZ_JAOZYC010000136.1"/>
</dbReference>
<feature type="signal peptide" evidence="1">
    <location>
        <begin position="1"/>
        <end position="38"/>
    </location>
</feature>
<evidence type="ECO:0000256" key="1">
    <source>
        <dbReference type="SAM" id="SignalP"/>
    </source>
</evidence>
<feature type="chain" id="PRO_5045568768" description="Lipoprotein" evidence="1">
    <location>
        <begin position="39"/>
        <end position="203"/>
    </location>
</feature>
<keyword evidence="3" id="KW-1185">Reference proteome</keyword>
<evidence type="ECO:0000313" key="3">
    <source>
        <dbReference type="Proteomes" id="UP001354931"/>
    </source>
</evidence>
<protein>
    <recommendedName>
        <fullName evidence="4">Lipoprotein</fullName>
    </recommendedName>
</protein>
<reference evidence="2 3" key="1">
    <citation type="submission" date="2022-10" db="EMBL/GenBank/DDBJ databases">
        <authorList>
            <person name="Xie J."/>
            <person name="Shen N."/>
        </authorList>
    </citation>
    <scope>NUCLEOTIDE SEQUENCE [LARGE SCALE GENOMIC DNA]</scope>
    <source>
        <strain evidence="2 3">YIM65594</strain>
    </source>
</reference>
<name>A0ABU6F999_9ACTN</name>
<comment type="caution">
    <text evidence="2">The sequence shown here is derived from an EMBL/GenBank/DDBJ whole genome shotgun (WGS) entry which is preliminary data.</text>
</comment>
<proteinExistence type="predicted"/>
<organism evidence="2 3">
    <name type="scientific">Streptomyces endophyticus</name>
    <dbReference type="NCBI Taxonomy" id="714166"/>
    <lineage>
        <taxon>Bacteria</taxon>
        <taxon>Bacillati</taxon>
        <taxon>Actinomycetota</taxon>
        <taxon>Actinomycetes</taxon>
        <taxon>Kitasatosporales</taxon>
        <taxon>Streptomycetaceae</taxon>
        <taxon>Streptomyces</taxon>
    </lineage>
</organism>
<evidence type="ECO:0008006" key="4">
    <source>
        <dbReference type="Google" id="ProtNLM"/>
    </source>
</evidence>